<evidence type="ECO:0008006" key="4">
    <source>
        <dbReference type="Google" id="ProtNLM"/>
    </source>
</evidence>
<proteinExistence type="predicted"/>
<dbReference type="InterPro" id="IPR036249">
    <property type="entry name" value="Thioredoxin-like_sf"/>
</dbReference>
<sequence>MREPGAFAGVLVGLALILLTDSERGLPVYLAIYNLFVFLFYLHHLSSVAWPPMPAPGTLFPALEHRDVGRWQAAEYCREHGVRGVIVLFLRGSYCADSRHQLSQLYTLLEDLQRQNVGLVLWSVQSEDRWPHHLLAPNTSQVIFQVRQLAQPVPALFAASNAAPLILHPWIKDAARPSAWLLDAEGYILWRELPATYRMPTTVATLRNQLFRLQE</sequence>
<feature type="transmembrane region" description="Helical" evidence="1">
    <location>
        <begin position="32"/>
        <end position="50"/>
    </location>
</feature>
<protein>
    <recommendedName>
        <fullName evidence="4">Redoxin domain-containing protein</fullName>
    </recommendedName>
</protein>
<keyword evidence="1" id="KW-1133">Transmembrane helix</keyword>
<keyword evidence="1" id="KW-0472">Membrane</keyword>
<accession>A0ABY2ULI7</accession>
<comment type="caution">
    <text evidence="2">The sequence shown here is derived from an EMBL/GenBank/DDBJ whole genome shotgun (WGS) entry which is preliminary data.</text>
</comment>
<name>A0ABY2ULI7_9GAMM</name>
<dbReference type="RefSeq" id="WP_138236178.1">
    <property type="nucleotide sequence ID" value="NZ_CP185860.1"/>
</dbReference>
<dbReference type="SUPFAM" id="SSF52833">
    <property type="entry name" value="Thioredoxin-like"/>
    <property type="match status" value="1"/>
</dbReference>
<keyword evidence="3" id="KW-1185">Reference proteome</keyword>
<evidence type="ECO:0000313" key="2">
    <source>
        <dbReference type="EMBL" id="TLM76628.1"/>
    </source>
</evidence>
<evidence type="ECO:0000313" key="3">
    <source>
        <dbReference type="Proteomes" id="UP000306791"/>
    </source>
</evidence>
<organism evidence="2 3">
    <name type="scientific">Microbulbifer harenosus</name>
    <dbReference type="NCBI Taxonomy" id="2576840"/>
    <lineage>
        <taxon>Bacteria</taxon>
        <taxon>Pseudomonadati</taxon>
        <taxon>Pseudomonadota</taxon>
        <taxon>Gammaproteobacteria</taxon>
        <taxon>Cellvibrionales</taxon>
        <taxon>Microbulbiferaceae</taxon>
        <taxon>Microbulbifer</taxon>
    </lineage>
</organism>
<reference evidence="2 3" key="1">
    <citation type="submission" date="2019-05" db="EMBL/GenBank/DDBJ databases">
        <title>Microbulbifer harenosus sp. nov., an alginate-degrading bacterium isolated from coastal sand.</title>
        <authorList>
            <person name="Huang H."/>
            <person name="Mo K."/>
            <person name="Bao S."/>
        </authorList>
    </citation>
    <scope>NUCLEOTIDE SEQUENCE [LARGE SCALE GENOMIC DNA]</scope>
    <source>
        <strain evidence="2 3">HB161719</strain>
    </source>
</reference>
<dbReference type="Proteomes" id="UP000306791">
    <property type="component" value="Unassembled WGS sequence"/>
</dbReference>
<dbReference type="EMBL" id="VANI01000013">
    <property type="protein sequence ID" value="TLM76628.1"/>
    <property type="molecule type" value="Genomic_DNA"/>
</dbReference>
<evidence type="ECO:0000256" key="1">
    <source>
        <dbReference type="SAM" id="Phobius"/>
    </source>
</evidence>
<gene>
    <name evidence="2" type="ORF">FDY93_12955</name>
</gene>
<keyword evidence="1" id="KW-0812">Transmembrane</keyword>